<organism evidence="2 3">
    <name type="scientific">Aureobasidium melanogenum (strain CBS 110374)</name>
    <name type="common">Aureobasidium pullulans var. melanogenum</name>
    <dbReference type="NCBI Taxonomy" id="1043003"/>
    <lineage>
        <taxon>Eukaryota</taxon>
        <taxon>Fungi</taxon>
        <taxon>Dikarya</taxon>
        <taxon>Ascomycota</taxon>
        <taxon>Pezizomycotina</taxon>
        <taxon>Dothideomycetes</taxon>
        <taxon>Dothideomycetidae</taxon>
        <taxon>Dothideales</taxon>
        <taxon>Saccotheciaceae</taxon>
        <taxon>Aureobasidium</taxon>
    </lineage>
</organism>
<keyword evidence="1" id="KW-0479">Metal-binding</keyword>
<evidence type="ECO:0008006" key="4">
    <source>
        <dbReference type="Google" id="ProtNLM"/>
    </source>
</evidence>
<dbReference type="HOGENOM" id="CLU_040560_0_0_1"/>
<dbReference type="GO" id="GO:0046872">
    <property type="term" value="F:metal ion binding"/>
    <property type="evidence" value="ECO:0007669"/>
    <property type="project" value="UniProtKB-KW"/>
</dbReference>
<dbReference type="PANTHER" id="PTHR12736:SF7">
    <property type="entry name" value="LANC-LIKE PROTEIN 3"/>
    <property type="match status" value="1"/>
</dbReference>
<dbReference type="Gene3D" id="1.50.10.10">
    <property type="match status" value="1"/>
</dbReference>
<evidence type="ECO:0000313" key="3">
    <source>
        <dbReference type="Proteomes" id="UP000030672"/>
    </source>
</evidence>
<dbReference type="GeneID" id="63914306"/>
<feature type="binding site" evidence="1">
    <location>
        <position position="298"/>
    </location>
    <ligand>
        <name>Zn(2+)</name>
        <dbReference type="ChEBI" id="CHEBI:29105"/>
    </ligand>
</feature>
<dbReference type="SMART" id="SM01260">
    <property type="entry name" value="LANC_like"/>
    <property type="match status" value="1"/>
</dbReference>
<gene>
    <name evidence="2" type="ORF">M437DRAFT_44616</name>
</gene>
<sequence length="371" mass="41024">MPPRYFKNDEPLSSRDPHKQLIASLTRLVTQHPPAEVRAGGGIYYGPTSVAYLFLILQQLYSDLLIEGIQLGTWSATYLKQSQDHIKSFPGPRIAKCGIADDILALLAIGAASSKDADMAAALCDYSAEVLDDETENEWLYGRAGYLYYLRLVKAAFIDDDKVSQMITDTQTDVVEAILQSERPWKWHGKSYVGAVHGLIGIITQVTLTDPERYARAVEADLSVLLSYQYESGNWPSSLPPGKDRLVQVCHGAPGVINSLLSIKDHFPKLQSRIDSAIRKGRECILERGLLTKESCLCHGISGNALALDDEQCQHFLSYTTGHEMKGLEKDGLVEKSDNPEGLWCGEAGRAWAWAVIDKGLPKRLLGYNDI</sequence>
<proteinExistence type="predicted"/>
<accession>A0A074VUK5</accession>
<dbReference type="SUPFAM" id="SSF158745">
    <property type="entry name" value="LanC-like"/>
    <property type="match status" value="1"/>
</dbReference>
<dbReference type="Proteomes" id="UP000030672">
    <property type="component" value="Unassembled WGS sequence"/>
</dbReference>
<evidence type="ECO:0000313" key="2">
    <source>
        <dbReference type="EMBL" id="KEQ64103.1"/>
    </source>
</evidence>
<dbReference type="GO" id="GO:0005886">
    <property type="term" value="C:plasma membrane"/>
    <property type="evidence" value="ECO:0007669"/>
    <property type="project" value="TreeGrafter"/>
</dbReference>
<feature type="binding site" evidence="1">
    <location>
        <position position="299"/>
    </location>
    <ligand>
        <name>Zn(2+)</name>
        <dbReference type="ChEBI" id="CHEBI:29105"/>
    </ligand>
</feature>
<reference evidence="2 3" key="1">
    <citation type="journal article" date="2014" name="BMC Genomics">
        <title>Genome sequencing of four Aureobasidium pullulans varieties: biotechnological potential, stress tolerance, and description of new species.</title>
        <authorList>
            <person name="Gostin Ar C."/>
            <person name="Ohm R.A."/>
            <person name="Kogej T."/>
            <person name="Sonjak S."/>
            <person name="Turk M."/>
            <person name="Zajc J."/>
            <person name="Zalar P."/>
            <person name="Grube M."/>
            <person name="Sun H."/>
            <person name="Han J."/>
            <person name="Sharma A."/>
            <person name="Chiniquy J."/>
            <person name="Ngan C.Y."/>
            <person name="Lipzen A."/>
            <person name="Barry K."/>
            <person name="Grigoriev I.V."/>
            <person name="Gunde-Cimerman N."/>
        </authorList>
    </citation>
    <scope>NUCLEOTIDE SEQUENCE [LARGE SCALE GENOMIC DNA]</scope>
    <source>
        <strain evidence="2 3">CBS 110374</strain>
    </source>
</reference>
<dbReference type="PRINTS" id="PR01950">
    <property type="entry name" value="LANCSUPER"/>
</dbReference>
<name>A0A074VUK5_AURM1</name>
<dbReference type="GO" id="GO:0031179">
    <property type="term" value="P:peptide modification"/>
    <property type="evidence" value="ECO:0007669"/>
    <property type="project" value="InterPro"/>
</dbReference>
<keyword evidence="1" id="KW-0862">Zinc</keyword>
<dbReference type="PANTHER" id="PTHR12736">
    <property type="entry name" value="LANC-LIKE PROTEIN"/>
    <property type="match status" value="1"/>
</dbReference>
<dbReference type="InterPro" id="IPR007822">
    <property type="entry name" value="LANC-like"/>
</dbReference>
<dbReference type="RefSeq" id="XP_040881126.1">
    <property type="nucleotide sequence ID" value="XM_041020933.1"/>
</dbReference>
<dbReference type="AlphaFoldDB" id="A0A074VUK5"/>
<dbReference type="InterPro" id="IPR012341">
    <property type="entry name" value="6hp_glycosidase-like_sf"/>
</dbReference>
<keyword evidence="3" id="KW-1185">Reference proteome</keyword>
<feature type="binding site" evidence="1">
    <location>
        <position position="250"/>
    </location>
    <ligand>
        <name>Zn(2+)</name>
        <dbReference type="ChEBI" id="CHEBI:29105"/>
    </ligand>
</feature>
<evidence type="ECO:0000256" key="1">
    <source>
        <dbReference type="PIRSR" id="PIRSR607822-1"/>
    </source>
</evidence>
<dbReference type="EMBL" id="KL584829">
    <property type="protein sequence ID" value="KEQ64103.1"/>
    <property type="molecule type" value="Genomic_DNA"/>
</dbReference>
<protein>
    <recommendedName>
        <fullName evidence="4">Lanthionine synthetase C-like protein</fullName>
    </recommendedName>
</protein>
<dbReference type="CDD" id="cd04794">
    <property type="entry name" value="euk_LANCL"/>
    <property type="match status" value="1"/>
</dbReference>
<dbReference type="GO" id="GO:0005975">
    <property type="term" value="P:carbohydrate metabolic process"/>
    <property type="evidence" value="ECO:0007669"/>
    <property type="project" value="InterPro"/>
</dbReference>
<dbReference type="Pfam" id="PF05147">
    <property type="entry name" value="LANC_like"/>
    <property type="match status" value="1"/>
</dbReference>